<reference evidence="1 2" key="1">
    <citation type="journal article" date="2023" name="Plants (Basel)">
        <title>Bridging the Gap: Combining Genomics and Transcriptomics Approaches to Understand Stylosanthes scabra, an Orphan Legume from the Brazilian Caatinga.</title>
        <authorList>
            <person name="Ferreira-Neto J.R.C."/>
            <person name="da Silva M.D."/>
            <person name="Binneck E."/>
            <person name="de Melo N.F."/>
            <person name="da Silva R.H."/>
            <person name="de Melo A.L.T.M."/>
            <person name="Pandolfi V."/>
            <person name="Bustamante F.O."/>
            <person name="Brasileiro-Vidal A.C."/>
            <person name="Benko-Iseppon A.M."/>
        </authorList>
    </citation>
    <scope>NUCLEOTIDE SEQUENCE [LARGE SCALE GENOMIC DNA]</scope>
    <source>
        <tissue evidence="1">Leaves</tissue>
    </source>
</reference>
<protein>
    <submittedName>
        <fullName evidence="1">Uncharacterized protein</fullName>
    </submittedName>
</protein>
<name>A0ABU6XMB5_9FABA</name>
<comment type="caution">
    <text evidence="1">The sequence shown here is derived from an EMBL/GenBank/DDBJ whole genome shotgun (WGS) entry which is preliminary data.</text>
</comment>
<keyword evidence="2" id="KW-1185">Reference proteome</keyword>
<feature type="non-terminal residue" evidence="1">
    <location>
        <position position="1"/>
    </location>
</feature>
<accession>A0ABU6XMB5</accession>
<evidence type="ECO:0000313" key="2">
    <source>
        <dbReference type="Proteomes" id="UP001341840"/>
    </source>
</evidence>
<sequence>GLAPVRIFEIPILAFINFLPDATVRSRGGECAGARSELMPELTFDLTVARVRRVAVRLRGVDRIHPNGSQGIA</sequence>
<dbReference type="EMBL" id="JASCZI010212101">
    <property type="protein sequence ID" value="MED6198341.1"/>
    <property type="molecule type" value="Genomic_DNA"/>
</dbReference>
<organism evidence="1 2">
    <name type="scientific">Stylosanthes scabra</name>
    <dbReference type="NCBI Taxonomy" id="79078"/>
    <lineage>
        <taxon>Eukaryota</taxon>
        <taxon>Viridiplantae</taxon>
        <taxon>Streptophyta</taxon>
        <taxon>Embryophyta</taxon>
        <taxon>Tracheophyta</taxon>
        <taxon>Spermatophyta</taxon>
        <taxon>Magnoliopsida</taxon>
        <taxon>eudicotyledons</taxon>
        <taxon>Gunneridae</taxon>
        <taxon>Pentapetalae</taxon>
        <taxon>rosids</taxon>
        <taxon>fabids</taxon>
        <taxon>Fabales</taxon>
        <taxon>Fabaceae</taxon>
        <taxon>Papilionoideae</taxon>
        <taxon>50 kb inversion clade</taxon>
        <taxon>dalbergioids sensu lato</taxon>
        <taxon>Dalbergieae</taxon>
        <taxon>Pterocarpus clade</taxon>
        <taxon>Stylosanthes</taxon>
    </lineage>
</organism>
<evidence type="ECO:0000313" key="1">
    <source>
        <dbReference type="EMBL" id="MED6198341.1"/>
    </source>
</evidence>
<gene>
    <name evidence="1" type="ORF">PIB30_065460</name>
</gene>
<dbReference type="Proteomes" id="UP001341840">
    <property type="component" value="Unassembled WGS sequence"/>
</dbReference>
<proteinExistence type="predicted"/>